<dbReference type="Proteomes" id="UP000233720">
    <property type="component" value="Unassembled WGS sequence"/>
</dbReference>
<evidence type="ECO:0000313" key="1">
    <source>
        <dbReference type="EMBL" id="PKV12744.1"/>
    </source>
</evidence>
<reference evidence="3 4" key="1">
    <citation type="submission" date="2017-11" db="EMBL/GenBank/DDBJ databases">
        <title>Xanthomonas prunicola sp. nov., a novel pathogen that affects nectarine (Prunus persica var. nectarine) trees.</title>
        <authorList>
            <person name="Lopez M."/>
            <person name="Lopez-Soriano P."/>
            <person name="Garita-Cambronero J."/>
            <person name="Beltran C."/>
            <person name="Taghouti G."/>
            <person name="Portier P."/>
            <person name="Cubero J."/>
            <person name="Fischer-Le Saux M."/>
            <person name="Marco-Noales E."/>
        </authorList>
    </citation>
    <scope>NUCLEOTIDE SEQUENCE [LARGE SCALE GENOMIC DNA]</scope>
    <source>
        <strain evidence="1 3">CFBP8353</strain>
        <strain evidence="2 4">CFBP8354</strain>
    </source>
</reference>
<protein>
    <submittedName>
        <fullName evidence="1">Uncharacterized protein</fullName>
    </submittedName>
</protein>
<evidence type="ECO:0000313" key="2">
    <source>
        <dbReference type="EMBL" id="PKV17025.1"/>
    </source>
</evidence>
<comment type="caution">
    <text evidence="1">The sequence shown here is derived from an EMBL/GenBank/DDBJ whole genome shotgun (WGS) entry which is preliminary data.</text>
</comment>
<dbReference type="AlphaFoldDB" id="A0A2N3RJS7"/>
<evidence type="ECO:0000313" key="4">
    <source>
        <dbReference type="Proteomes" id="UP000233748"/>
    </source>
</evidence>
<evidence type="ECO:0000313" key="3">
    <source>
        <dbReference type="Proteomes" id="UP000233720"/>
    </source>
</evidence>
<gene>
    <name evidence="1" type="ORF">XpruCFBP8353_12725</name>
    <name evidence="2" type="ORF">XpruCFBP8354_12730</name>
</gene>
<organism evidence="1 3">
    <name type="scientific">Xanthomonas prunicola</name>
    <dbReference type="NCBI Taxonomy" id="2053930"/>
    <lineage>
        <taxon>Bacteria</taxon>
        <taxon>Pseudomonadati</taxon>
        <taxon>Pseudomonadota</taxon>
        <taxon>Gammaproteobacteria</taxon>
        <taxon>Lysobacterales</taxon>
        <taxon>Lysobacteraceae</taxon>
        <taxon>Xanthomonas</taxon>
    </lineage>
</organism>
<dbReference type="EMBL" id="PHKV01000003">
    <property type="protein sequence ID" value="PKV12744.1"/>
    <property type="molecule type" value="Genomic_DNA"/>
</dbReference>
<dbReference type="EMBL" id="PHKW01000003">
    <property type="protein sequence ID" value="PKV17025.1"/>
    <property type="molecule type" value="Genomic_DNA"/>
</dbReference>
<proteinExistence type="predicted"/>
<dbReference type="OrthoDB" id="7066089at2"/>
<name>A0A2N3RJS7_9XANT</name>
<sequence>MTIEIVEFRRMLEAGQRYLSGTCAIQELNGHVSYCADAMKFWRGHGAIAQVLVDWGAMIDRRWNEWGHSPNPLSEQDFRAWLEQQLMLLVQMPDTSIK</sequence>
<accession>A0A2N3RJS7</accession>
<dbReference type="RefSeq" id="WP_101363554.1">
    <property type="nucleotide sequence ID" value="NZ_PHKV01000003.1"/>
</dbReference>
<keyword evidence="4" id="KW-1185">Reference proteome</keyword>
<dbReference type="Proteomes" id="UP000233748">
    <property type="component" value="Unassembled WGS sequence"/>
</dbReference>